<dbReference type="EMBL" id="MSFU01000006">
    <property type="protein sequence ID" value="PWY78675.1"/>
    <property type="molecule type" value="Genomic_DNA"/>
</dbReference>
<dbReference type="Proteomes" id="UP000246171">
    <property type="component" value="Unassembled WGS sequence"/>
</dbReference>
<feature type="region of interest" description="Disordered" evidence="1">
    <location>
        <begin position="1"/>
        <end position="45"/>
    </location>
</feature>
<dbReference type="GeneID" id="37048698"/>
<evidence type="ECO:0000313" key="3">
    <source>
        <dbReference type="Proteomes" id="UP000246171"/>
    </source>
</evidence>
<dbReference type="AlphaFoldDB" id="A0A317VY15"/>
<dbReference type="RefSeq" id="XP_025390467.1">
    <property type="nucleotide sequence ID" value="XM_025526736.1"/>
</dbReference>
<organism evidence="2 3">
    <name type="scientific">Aspergillus eucalypticola (strain CBS 122712 / IBT 29274)</name>
    <dbReference type="NCBI Taxonomy" id="1448314"/>
    <lineage>
        <taxon>Eukaryota</taxon>
        <taxon>Fungi</taxon>
        <taxon>Dikarya</taxon>
        <taxon>Ascomycota</taxon>
        <taxon>Pezizomycotina</taxon>
        <taxon>Eurotiomycetes</taxon>
        <taxon>Eurotiomycetidae</taxon>
        <taxon>Eurotiales</taxon>
        <taxon>Aspergillaceae</taxon>
        <taxon>Aspergillus</taxon>
        <taxon>Aspergillus subgen. Circumdati</taxon>
    </lineage>
</organism>
<comment type="caution">
    <text evidence="2">The sequence shown here is derived from an EMBL/GenBank/DDBJ whole genome shotgun (WGS) entry which is preliminary data.</text>
</comment>
<accession>A0A317VY15</accession>
<evidence type="ECO:0000256" key="1">
    <source>
        <dbReference type="SAM" id="MobiDB-lite"/>
    </source>
</evidence>
<feature type="compositionally biased region" description="Basic and acidic residues" evidence="1">
    <location>
        <begin position="1"/>
        <end position="23"/>
    </location>
</feature>
<reference evidence="2" key="1">
    <citation type="submission" date="2016-12" db="EMBL/GenBank/DDBJ databases">
        <title>The genomes of Aspergillus section Nigri reveals drivers in fungal speciation.</title>
        <authorList>
            <consortium name="DOE Joint Genome Institute"/>
            <person name="Vesth T.C."/>
            <person name="Nybo J."/>
            <person name="Theobald S."/>
            <person name="Brandl J."/>
            <person name="Frisvad J.C."/>
            <person name="Nielsen K.F."/>
            <person name="Lyhne E.K."/>
            <person name="Kogle M.E."/>
            <person name="Kuo A."/>
            <person name="Riley R."/>
            <person name="Clum A."/>
            <person name="Nolan M."/>
            <person name="Lipzen A."/>
            <person name="Salamov A."/>
            <person name="Henrissat B."/>
            <person name="Wiebenga A."/>
            <person name="De vries R.P."/>
            <person name="Grigoriev I.V."/>
            <person name="Mortensen U.H."/>
            <person name="Andersen M.R."/>
            <person name="Baker S.E."/>
        </authorList>
    </citation>
    <scope>NUCLEOTIDE SEQUENCE</scope>
    <source>
        <strain evidence="2">CBS 122712</strain>
    </source>
</reference>
<gene>
    <name evidence="2" type="ORF">BO83DRAFT_213064</name>
</gene>
<keyword evidence="3" id="KW-1185">Reference proteome</keyword>
<evidence type="ECO:0000313" key="2">
    <source>
        <dbReference type="EMBL" id="PWY78675.1"/>
    </source>
</evidence>
<dbReference type="VEuPathDB" id="FungiDB:BO83DRAFT_213064"/>
<name>A0A317VY15_ASPEC</name>
<protein>
    <submittedName>
        <fullName evidence="2">Uncharacterized protein</fullName>
    </submittedName>
</protein>
<sequence length="188" mass="21221">MFSEEKKNILRHEERPGCRRGDPEVGPSSARGREGGRQKLGRTDGVWVQLVIPRSRTSPPEAPPPVDLSGHEAEAIGGLHLSFLFAKRCAPHHTHPSLLLHTLFGGGRQHRTTDGKNGLVWVWGEEKKMKIKIKRDIEIETRIEGKEQNTNRKIKYRTNIKPDPLGNPVDANCRSSQMVVLVKHKKRV</sequence>
<proteinExistence type="predicted"/>